<gene>
    <name evidence="1" type="ORF">POCTA_138.1.T1440144</name>
</gene>
<accession>A0A8S1Y6C4</accession>
<dbReference type="EMBL" id="CAJJDP010000145">
    <property type="protein sequence ID" value="CAD8208597.1"/>
    <property type="molecule type" value="Genomic_DNA"/>
</dbReference>
<protein>
    <submittedName>
        <fullName evidence="1">Uncharacterized protein</fullName>
    </submittedName>
</protein>
<dbReference type="Proteomes" id="UP000683925">
    <property type="component" value="Unassembled WGS sequence"/>
</dbReference>
<proteinExistence type="predicted"/>
<organism evidence="1 2">
    <name type="scientific">Paramecium octaurelia</name>
    <dbReference type="NCBI Taxonomy" id="43137"/>
    <lineage>
        <taxon>Eukaryota</taxon>
        <taxon>Sar</taxon>
        <taxon>Alveolata</taxon>
        <taxon>Ciliophora</taxon>
        <taxon>Intramacronucleata</taxon>
        <taxon>Oligohymenophorea</taxon>
        <taxon>Peniculida</taxon>
        <taxon>Parameciidae</taxon>
        <taxon>Paramecium</taxon>
    </lineage>
</organism>
<comment type="caution">
    <text evidence="1">The sequence shown here is derived from an EMBL/GenBank/DDBJ whole genome shotgun (WGS) entry which is preliminary data.</text>
</comment>
<dbReference type="AlphaFoldDB" id="A0A8S1Y6C4"/>
<keyword evidence="2" id="KW-1185">Reference proteome</keyword>
<name>A0A8S1Y6C4_PAROT</name>
<evidence type="ECO:0000313" key="2">
    <source>
        <dbReference type="Proteomes" id="UP000683925"/>
    </source>
</evidence>
<reference evidence="1" key="1">
    <citation type="submission" date="2021-01" db="EMBL/GenBank/DDBJ databases">
        <authorList>
            <consortium name="Genoscope - CEA"/>
            <person name="William W."/>
        </authorList>
    </citation>
    <scope>NUCLEOTIDE SEQUENCE</scope>
</reference>
<evidence type="ECO:0000313" key="1">
    <source>
        <dbReference type="EMBL" id="CAD8208597.1"/>
    </source>
</evidence>
<sequence length="62" mass="7466">MERENIFVQNELICNSKFYLLSNRFGSRKQEYDGVDFRTRSSWLQHVYVHHESARKQNGSKT</sequence>